<gene>
    <name evidence="1" type="ORF">HGH91_16435</name>
</gene>
<dbReference type="Proteomes" id="UP000552864">
    <property type="component" value="Unassembled WGS sequence"/>
</dbReference>
<name>A0A847SAH3_9BACT</name>
<dbReference type="AlphaFoldDB" id="A0A847SAH3"/>
<evidence type="ECO:0000313" key="2">
    <source>
        <dbReference type="Proteomes" id="UP000552864"/>
    </source>
</evidence>
<keyword evidence="2" id="KW-1185">Reference proteome</keyword>
<organism evidence="1 2">
    <name type="scientific">Chitinophaga eiseniae</name>
    <dbReference type="NCBI Taxonomy" id="634771"/>
    <lineage>
        <taxon>Bacteria</taxon>
        <taxon>Pseudomonadati</taxon>
        <taxon>Bacteroidota</taxon>
        <taxon>Chitinophagia</taxon>
        <taxon>Chitinophagales</taxon>
        <taxon>Chitinophagaceae</taxon>
        <taxon>Chitinophaga</taxon>
    </lineage>
</organism>
<evidence type="ECO:0000313" key="1">
    <source>
        <dbReference type="EMBL" id="NLR80220.1"/>
    </source>
</evidence>
<accession>A0A847SAH3</accession>
<reference evidence="1 2" key="1">
    <citation type="submission" date="2020-04" db="EMBL/GenBank/DDBJ databases">
        <authorList>
            <person name="Yin C."/>
        </authorList>
    </citation>
    <scope>NUCLEOTIDE SEQUENCE [LARGE SCALE GENOMIC DNA]</scope>
    <source>
        <strain evidence="1 2">Ak56</strain>
    </source>
</reference>
<comment type="caution">
    <text evidence="1">The sequence shown here is derived from an EMBL/GenBank/DDBJ whole genome shotgun (WGS) entry which is preliminary data.</text>
</comment>
<proteinExistence type="predicted"/>
<dbReference type="RefSeq" id="WP_168739887.1">
    <property type="nucleotide sequence ID" value="NZ_JABAHZ010000003.1"/>
</dbReference>
<dbReference type="EMBL" id="JABAHZ010000003">
    <property type="protein sequence ID" value="NLR80220.1"/>
    <property type="molecule type" value="Genomic_DNA"/>
</dbReference>
<sequence length="66" mass="7129">MTISAYNRIRALLIEQRRQVTSSSEVASQLITDLGIRDILVNVPATKAAPEKAGGKKAAPKKVVVR</sequence>
<protein>
    <submittedName>
        <fullName evidence="1">Uncharacterized protein</fullName>
    </submittedName>
</protein>